<feature type="domain" description="Thiol:disulfide interchange protein DsbD N-terminal" evidence="8">
    <location>
        <begin position="12"/>
        <end position="125"/>
    </location>
</feature>
<dbReference type="InterPro" id="IPR035671">
    <property type="entry name" value="DsbD_gamma"/>
</dbReference>
<gene>
    <name evidence="9" type="ORF">GCM10008090_13080</name>
</gene>
<feature type="transmembrane region" description="Helical" evidence="6">
    <location>
        <begin position="356"/>
        <end position="377"/>
    </location>
</feature>
<feature type="transmembrane region" description="Helical" evidence="6">
    <location>
        <begin position="494"/>
        <end position="514"/>
    </location>
</feature>
<dbReference type="GO" id="GO:0016020">
    <property type="term" value="C:membrane"/>
    <property type="evidence" value="ECO:0007669"/>
    <property type="project" value="UniProtKB-SubCell"/>
</dbReference>
<dbReference type="PANTHER" id="PTHR32234:SF3">
    <property type="entry name" value="SUPPRESSION OF COPPER SENSITIVITY PROTEIN"/>
    <property type="match status" value="1"/>
</dbReference>
<reference evidence="9" key="2">
    <citation type="submission" date="2020-09" db="EMBL/GenBank/DDBJ databases">
        <authorList>
            <person name="Sun Q."/>
            <person name="Kim S."/>
        </authorList>
    </citation>
    <scope>NUCLEOTIDE SEQUENCE</scope>
    <source>
        <strain evidence="9">KCTC 12711</strain>
    </source>
</reference>
<feature type="domain" description="Cytochrome C biogenesis protein transmembrane" evidence="7">
    <location>
        <begin position="274"/>
        <end position="485"/>
    </location>
</feature>
<evidence type="ECO:0000256" key="6">
    <source>
        <dbReference type="SAM" id="Phobius"/>
    </source>
</evidence>
<dbReference type="GO" id="GO:0015035">
    <property type="term" value="F:protein-disulfide reductase activity"/>
    <property type="evidence" value="ECO:0007669"/>
    <property type="project" value="TreeGrafter"/>
</dbReference>
<dbReference type="PANTHER" id="PTHR32234">
    <property type="entry name" value="THIOL:DISULFIDE INTERCHANGE PROTEIN DSBD"/>
    <property type="match status" value="1"/>
</dbReference>
<accession>A0A918RQJ0</accession>
<dbReference type="InterPro" id="IPR028250">
    <property type="entry name" value="DsbDN"/>
</dbReference>
<dbReference type="GO" id="GO:0045454">
    <property type="term" value="P:cell redox homeostasis"/>
    <property type="evidence" value="ECO:0007669"/>
    <property type="project" value="TreeGrafter"/>
</dbReference>
<evidence type="ECO:0000259" key="8">
    <source>
        <dbReference type="Pfam" id="PF11412"/>
    </source>
</evidence>
<dbReference type="CDD" id="cd02953">
    <property type="entry name" value="DsbDgamma"/>
    <property type="match status" value="1"/>
</dbReference>
<dbReference type="SUPFAM" id="SSF52833">
    <property type="entry name" value="Thioredoxin-like"/>
    <property type="match status" value="1"/>
</dbReference>
<feature type="transmembrane region" description="Helical" evidence="6">
    <location>
        <begin position="526"/>
        <end position="547"/>
    </location>
</feature>
<dbReference type="Gene3D" id="3.40.30.10">
    <property type="entry name" value="Glutaredoxin"/>
    <property type="match status" value="1"/>
</dbReference>
<dbReference type="InterPro" id="IPR003834">
    <property type="entry name" value="Cyt_c_assmbl_TM_dom"/>
</dbReference>
<evidence type="ECO:0000313" key="9">
    <source>
        <dbReference type="EMBL" id="GHA04949.1"/>
    </source>
</evidence>
<evidence type="ECO:0000256" key="1">
    <source>
        <dbReference type="ARBA" id="ARBA00004141"/>
    </source>
</evidence>
<keyword evidence="3" id="KW-0201">Cytochrome c-type biogenesis</keyword>
<sequence>MATDNVVASLVSEQAVVVPGSRFSVALQLDIRDGWHTYWRNPGDSGQATAIAWTLPDSVSAGEIQWPFPERQYVGPVANYGYHGTAMHLVDMQLAADWPIGEPVVLAAEANWLVCEEECIPERASLRFEIPTGAQANIDPNQTAKFEQTRATLPRTLAIESAYQYAETGDQLRFEFSPAQELIQAESLAYFPFEWGFVSAPAEQQVVIDSEFVSITTQKGDLRFSTPMGGVLVINDPDGGQRAYEVVSSPGPLGASPPVTPLVGETSSLSLGVALLLALAGGVILNLMPCVFPVLFIKALSLMSHANDSAQHARQHGLAYTVGVLASFVVLGVLLITLKAAGEQIGWGFQLQSPLFVSLVALVLFVLALSLSGFVEIGTRLMGLGSNLANQAGYRGSFFTGVLAVVVATPCTAPFMGPAVGFAVTQPAPVTIAVLLALGLGLALPYLVLSWVPAWTRWLPKPGVWMQRVQQFLAFPMYATAVWLVWVLGQQVGINGVLALLMVFVLTALTIWLWQVSSGEWNAWRMLGRFAAVLIIGGIVFLFTLLVQGDAGQATQNMGADESELSKEYVVFDAEQLSQLQAQGTPVFVNMTAAWCITCLANEKVALSSAELRDYFTEHGIVYMKGDWTNQDAAITEYLASFGRNSVPLYVYYPPGDGAARVLPQLLTVATVIEYIERQKVATEPPVL</sequence>
<dbReference type="EMBL" id="BMXA01000002">
    <property type="protein sequence ID" value="GHA04949.1"/>
    <property type="molecule type" value="Genomic_DNA"/>
</dbReference>
<dbReference type="GO" id="GO:0017004">
    <property type="term" value="P:cytochrome complex assembly"/>
    <property type="evidence" value="ECO:0007669"/>
    <property type="project" value="UniProtKB-KW"/>
</dbReference>
<reference evidence="9" key="1">
    <citation type="journal article" date="2014" name="Int. J. Syst. Evol. Microbiol.">
        <title>Complete genome sequence of Corynebacterium casei LMG S-19264T (=DSM 44701T), isolated from a smear-ripened cheese.</title>
        <authorList>
            <consortium name="US DOE Joint Genome Institute (JGI-PGF)"/>
            <person name="Walter F."/>
            <person name="Albersmeier A."/>
            <person name="Kalinowski J."/>
            <person name="Ruckert C."/>
        </authorList>
    </citation>
    <scope>NUCLEOTIDE SEQUENCE</scope>
    <source>
        <strain evidence="9">KCTC 12711</strain>
    </source>
</reference>
<dbReference type="Proteomes" id="UP000614811">
    <property type="component" value="Unassembled WGS sequence"/>
</dbReference>
<keyword evidence="2 6" id="KW-0812">Transmembrane</keyword>
<proteinExistence type="predicted"/>
<name>A0A918RQJ0_9GAMM</name>
<dbReference type="AlphaFoldDB" id="A0A918RQJ0"/>
<evidence type="ECO:0000259" key="7">
    <source>
        <dbReference type="Pfam" id="PF02683"/>
    </source>
</evidence>
<feature type="transmembrane region" description="Helical" evidence="6">
    <location>
        <begin position="430"/>
        <end position="452"/>
    </location>
</feature>
<evidence type="ECO:0000256" key="5">
    <source>
        <dbReference type="ARBA" id="ARBA00023136"/>
    </source>
</evidence>
<protein>
    <submittedName>
        <fullName evidence="9">Thiol:disulfide interchange protein DsbD</fullName>
    </submittedName>
</protein>
<feature type="transmembrane region" description="Helical" evidence="6">
    <location>
        <begin position="398"/>
        <end position="424"/>
    </location>
</feature>
<keyword evidence="10" id="KW-1185">Reference proteome</keyword>
<organism evidence="9 10">
    <name type="scientific">Arenicella chitinivorans</name>
    <dbReference type="NCBI Taxonomy" id="1329800"/>
    <lineage>
        <taxon>Bacteria</taxon>
        <taxon>Pseudomonadati</taxon>
        <taxon>Pseudomonadota</taxon>
        <taxon>Gammaproteobacteria</taxon>
        <taxon>Arenicellales</taxon>
        <taxon>Arenicellaceae</taxon>
        <taxon>Arenicella</taxon>
    </lineage>
</organism>
<evidence type="ECO:0000256" key="3">
    <source>
        <dbReference type="ARBA" id="ARBA00022748"/>
    </source>
</evidence>
<dbReference type="Pfam" id="PF11412">
    <property type="entry name" value="DsbD_N"/>
    <property type="match status" value="1"/>
</dbReference>
<feature type="transmembrane region" description="Helical" evidence="6">
    <location>
        <begin position="271"/>
        <end position="297"/>
    </location>
</feature>
<keyword evidence="4 6" id="KW-1133">Transmembrane helix</keyword>
<keyword evidence="5 6" id="KW-0472">Membrane</keyword>
<feature type="transmembrane region" description="Helical" evidence="6">
    <location>
        <begin position="472"/>
        <end position="488"/>
    </location>
</feature>
<dbReference type="Pfam" id="PF13899">
    <property type="entry name" value="Thioredoxin_7"/>
    <property type="match status" value="1"/>
</dbReference>
<evidence type="ECO:0000256" key="4">
    <source>
        <dbReference type="ARBA" id="ARBA00022989"/>
    </source>
</evidence>
<evidence type="ECO:0000313" key="10">
    <source>
        <dbReference type="Proteomes" id="UP000614811"/>
    </source>
</evidence>
<feature type="transmembrane region" description="Helical" evidence="6">
    <location>
        <begin position="318"/>
        <end position="336"/>
    </location>
</feature>
<comment type="caution">
    <text evidence="9">The sequence shown here is derived from an EMBL/GenBank/DDBJ whole genome shotgun (WGS) entry which is preliminary data.</text>
</comment>
<comment type="subcellular location">
    <subcellularLocation>
        <location evidence="1">Membrane</location>
        <topology evidence="1">Multi-pass membrane protein</topology>
    </subcellularLocation>
</comment>
<dbReference type="Pfam" id="PF02683">
    <property type="entry name" value="DsbD_TM"/>
    <property type="match status" value="1"/>
</dbReference>
<dbReference type="InterPro" id="IPR036249">
    <property type="entry name" value="Thioredoxin-like_sf"/>
</dbReference>
<evidence type="ECO:0000256" key="2">
    <source>
        <dbReference type="ARBA" id="ARBA00022692"/>
    </source>
</evidence>